<proteinExistence type="predicted"/>
<sequence>MLLINVAIFVVLVRLGKSLIPLKSGFLVPASSDFAMASALLALACCPSLLPLVVVISAVLLLLVVKKEEISIIYLKVIAYTISLLSLSFVSYSYYEMVQSFVTGFIAPTPELVEMLAISLVLFALYVLFYDNVKYSIFDPEYCEVRGLKPSLWIGLTFLLAIMTGTTLTFSHGFLLAHVVSLGALLLGYSAQTIKEEIMLTFVFTLASATLSLFLPLSYSVSVMTIALLLLWKAIGKKVPKLRKTSLHSSRPLSSM</sequence>
<reference evidence="2" key="1">
    <citation type="submission" date="2013-11" db="EMBL/GenBank/DDBJ databases">
        <title>Comparative genomics of Ignicoccus.</title>
        <authorList>
            <person name="Podar M."/>
        </authorList>
    </citation>
    <scope>NUCLEOTIDE SEQUENCE</scope>
    <source>
        <strain evidence="2">DSM 13166</strain>
    </source>
</reference>
<evidence type="ECO:0000256" key="1">
    <source>
        <dbReference type="SAM" id="Phobius"/>
    </source>
</evidence>
<feature type="transmembrane region" description="Helical" evidence="1">
    <location>
        <begin position="115"/>
        <end position="133"/>
    </location>
</feature>
<accession>A0A977KB07</accession>
<organism evidence="2 3">
    <name type="scientific">Ignicoccus pacificus DSM 13166</name>
    <dbReference type="NCBI Taxonomy" id="940294"/>
    <lineage>
        <taxon>Archaea</taxon>
        <taxon>Thermoproteota</taxon>
        <taxon>Thermoprotei</taxon>
        <taxon>Desulfurococcales</taxon>
        <taxon>Desulfurococcaceae</taxon>
        <taxon>Ignicoccus</taxon>
    </lineage>
</organism>
<keyword evidence="1" id="KW-1133">Transmembrane helix</keyword>
<name>A0A977KB07_9CREN</name>
<gene>
    <name evidence="2" type="ORF">IPA_03590</name>
</gene>
<feature type="transmembrane region" description="Helical" evidence="1">
    <location>
        <begin position="153"/>
        <end position="186"/>
    </location>
</feature>
<dbReference type="AlphaFoldDB" id="A0A977KB07"/>
<evidence type="ECO:0000313" key="2">
    <source>
        <dbReference type="EMBL" id="UXD22330.1"/>
    </source>
</evidence>
<feature type="transmembrane region" description="Helical" evidence="1">
    <location>
        <begin position="34"/>
        <end position="65"/>
    </location>
</feature>
<keyword evidence="1" id="KW-0472">Membrane</keyword>
<feature type="transmembrane region" description="Helical" evidence="1">
    <location>
        <begin position="77"/>
        <end position="95"/>
    </location>
</feature>
<evidence type="ECO:0000313" key="3">
    <source>
        <dbReference type="Proteomes" id="UP001063698"/>
    </source>
</evidence>
<dbReference type="Proteomes" id="UP001063698">
    <property type="component" value="Chromosome"/>
</dbReference>
<protein>
    <submittedName>
        <fullName evidence="2">Uncharacterized protein</fullName>
    </submittedName>
</protein>
<dbReference type="EMBL" id="CP006868">
    <property type="protein sequence ID" value="UXD22330.1"/>
    <property type="molecule type" value="Genomic_DNA"/>
</dbReference>
<keyword evidence="1" id="KW-0812">Transmembrane</keyword>
<dbReference type="KEGG" id="ipc:IPA_03590"/>
<keyword evidence="3" id="KW-1185">Reference proteome</keyword>
<feature type="transmembrane region" description="Helical" evidence="1">
    <location>
        <begin position="198"/>
        <end position="231"/>
    </location>
</feature>